<dbReference type="EMBL" id="CAUOFW020002003">
    <property type="protein sequence ID" value="CAK9150227.1"/>
    <property type="molecule type" value="Genomic_DNA"/>
</dbReference>
<keyword evidence="4" id="KW-1185">Reference proteome</keyword>
<reference evidence="3 4" key="1">
    <citation type="submission" date="2024-02" db="EMBL/GenBank/DDBJ databases">
        <authorList>
            <person name="Vignale AGUSTIN F."/>
            <person name="Sosa J E."/>
            <person name="Modenutti C."/>
        </authorList>
    </citation>
    <scope>NUCLEOTIDE SEQUENCE [LARGE SCALE GENOMIC DNA]</scope>
</reference>
<comment type="caution">
    <text evidence="3">The sequence shown here is derived from an EMBL/GenBank/DDBJ whole genome shotgun (WGS) entry which is preliminary data.</text>
</comment>
<evidence type="ECO:0000313" key="3">
    <source>
        <dbReference type="EMBL" id="CAK9150227.1"/>
    </source>
</evidence>
<accession>A0ABC8S074</accession>
<keyword evidence="1" id="KW-0175">Coiled coil</keyword>
<organism evidence="3 4">
    <name type="scientific">Ilex paraguariensis</name>
    <name type="common">yerba mate</name>
    <dbReference type="NCBI Taxonomy" id="185542"/>
    <lineage>
        <taxon>Eukaryota</taxon>
        <taxon>Viridiplantae</taxon>
        <taxon>Streptophyta</taxon>
        <taxon>Embryophyta</taxon>
        <taxon>Tracheophyta</taxon>
        <taxon>Spermatophyta</taxon>
        <taxon>Magnoliopsida</taxon>
        <taxon>eudicotyledons</taxon>
        <taxon>Gunneridae</taxon>
        <taxon>Pentapetalae</taxon>
        <taxon>asterids</taxon>
        <taxon>campanulids</taxon>
        <taxon>Aquifoliales</taxon>
        <taxon>Aquifoliaceae</taxon>
        <taxon>Ilex</taxon>
    </lineage>
</organism>
<name>A0ABC8S074_9AQUA</name>
<dbReference type="Proteomes" id="UP001642360">
    <property type="component" value="Unassembled WGS sequence"/>
</dbReference>
<sequence length="168" mass="18697">MKQGQSNKSTSVKYNPHEDSGTGFPIEPPRGVVKNGFSHSNSMIHPCAVGYSWTKKVKEDAGHTVPGWAFGSSQHGAELSRQSSHMPNVSVESSNIHPKKDERVSCRDTMGYVPKRNRILCSGPLMPPGGNMEDMLKEHERQIQEAVRKARLDKARTKKNCYDYGQSN</sequence>
<gene>
    <name evidence="3" type="ORF">ILEXP_LOCUS18364</name>
</gene>
<protein>
    <submittedName>
        <fullName evidence="3">Uncharacterized protein</fullName>
    </submittedName>
</protein>
<proteinExistence type="predicted"/>
<evidence type="ECO:0000256" key="1">
    <source>
        <dbReference type="SAM" id="Coils"/>
    </source>
</evidence>
<evidence type="ECO:0000313" key="4">
    <source>
        <dbReference type="Proteomes" id="UP001642360"/>
    </source>
</evidence>
<evidence type="ECO:0000256" key="2">
    <source>
        <dbReference type="SAM" id="MobiDB-lite"/>
    </source>
</evidence>
<feature type="region of interest" description="Disordered" evidence="2">
    <location>
        <begin position="68"/>
        <end position="106"/>
    </location>
</feature>
<dbReference type="AlphaFoldDB" id="A0ABC8S074"/>
<feature type="compositionally biased region" description="Polar residues" evidence="2">
    <location>
        <begin position="71"/>
        <end position="96"/>
    </location>
</feature>
<feature type="coiled-coil region" evidence="1">
    <location>
        <begin position="129"/>
        <end position="156"/>
    </location>
</feature>
<feature type="compositionally biased region" description="Polar residues" evidence="2">
    <location>
        <begin position="1"/>
        <end position="13"/>
    </location>
</feature>
<feature type="region of interest" description="Disordered" evidence="2">
    <location>
        <begin position="1"/>
        <end position="33"/>
    </location>
</feature>